<feature type="region of interest" description="Disordered" evidence="1">
    <location>
        <begin position="28"/>
        <end position="63"/>
    </location>
</feature>
<protein>
    <recommendedName>
        <fullName evidence="4">C6 transcription factor</fullName>
    </recommendedName>
</protein>
<dbReference type="CDD" id="cd12148">
    <property type="entry name" value="fungal_TF_MHR"/>
    <property type="match status" value="1"/>
</dbReference>
<gene>
    <name evidence="2" type="ORF">BJX66DRAFT_331257</name>
</gene>
<feature type="compositionally biased region" description="Pro residues" evidence="1">
    <location>
        <begin position="575"/>
        <end position="587"/>
    </location>
</feature>
<accession>A0ABR4GPS9</accession>
<dbReference type="EMBL" id="JBFTWV010000001">
    <property type="protein sequence ID" value="KAL2801073.1"/>
    <property type="molecule type" value="Genomic_DNA"/>
</dbReference>
<evidence type="ECO:0000313" key="3">
    <source>
        <dbReference type="Proteomes" id="UP001610563"/>
    </source>
</evidence>
<reference evidence="2 3" key="1">
    <citation type="submission" date="2024-07" db="EMBL/GenBank/DDBJ databases">
        <title>Section-level genome sequencing and comparative genomics of Aspergillus sections Usti and Cavernicolus.</title>
        <authorList>
            <consortium name="Lawrence Berkeley National Laboratory"/>
            <person name="Nybo J.L."/>
            <person name="Vesth T.C."/>
            <person name="Theobald S."/>
            <person name="Frisvad J.C."/>
            <person name="Larsen T.O."/>
            <person name="Kjaerboelling I."/>
            <person name="Rothschild-Mancinelli K."/>
            <person name="Lyhne E.K."/>
            <person name="Kogle M.E."/>
            <person name="Barry K."/>
            <person name="Clum A."/>
            <person name="Na H."/>
            <person name="Ledsgaard L."/>
            <person name="Lin J."/>
            <person name="Lipzen A."/>
            <person name="Kuo A."/>
            <person name="Riley R."/>
            <person name="Mondo S."/>
            <person name="Labutti K."/>
            <person name="Haridas S."/>
            <person name="Pangalinan J."/>
            <person name="Salamov A.A."/>
            <person name="Simmons B.A."/>
            <person name="Magnuson J.K."/>
            <person name="Chen J."/>
            <person name="Drula E."/>
            <person name="Henrissat B."/>
            <person name="Wiebenga A."/>
            <person name="Lubbers R.J."/>
            <person name="Gomes A.C."/>
            <person name="Makela M.R."/>
            <person name="Stajich J."/>
            <person name="Grigoriev I.V."/>
            <person name="Mortensen U.H."/>
            <person name="De Vries R.P."/>
            <person name="Baker S.E."/>
            <person name="Andersen M.R."/>
        </authorList>
    </citation>
    <scope>NUCLEOTIDE SEQUENCE [LARGE SCALE GENOMIC DNA]</scope>
    <source>
        <strain evidence="2 3">CBS 209.92</strain>
    </source>
</reference>
<dbReference type="InterPro" id="IPR052780">
    <property type="entry name" value="AAA_Catabolism_Regulators"/>
</dbReference>
<sequence length="676" mass="74642">MRTVISSGNDALEVLFDPVRQGPAQVVDRDQHGEYPRPTQSSQASAIGRGSRGIEGSGMPTGTSEAREIWNACRFVKQGWFSAEEAEYLREMFFQNLQHVSPVLGDHYAKAENVYQLVSSEPLLCCTILCISAAHHPLPCTGGFMRGVFIHERLWTHIQHLILRIILGQEKNSKGKTRSMGTIEALLLLTDWHPRSLALPPPIDGWDSDLLVHWMDDNEHIPLDEASKARGRWLEDVIKPAKRTGHMSWMLISCAVSLAVELGVFESSGESLTKADDAVTARCMHLRRVLYLYAEQIALEHGRQSILPQGVTHQIHRELATSGKPGGPREAFIDAWISLTRLTRAIMETLYMSPAHTLQLLRGGRYVNLMEHFDPMLTSWKETHLGPEALSDGPRQNYFTGFLSIEYCSARLYYHSLRIQAIIERCAAQSNSNSNSNNSTGPTRLSGGFPLLPAGEAYESHDYAFLDSVLDDSSRVLSSAVQLSTQQILRRAPARTISRIISASIFLLKTLGIGAIATRLQASMELLQDAIAALRTSAVDELSLGLRYASLLEMHLSRLRSSFVTTAFLPPPPPLPSLAFQHPPPPSGSGFQGARDHEHASSSDLLPGGSGTCNDMALPNAAPDSACEDWFSLPFDPSFALSTTDDMYGFSNLEDGDLDFLWNLSFAPEQQQQQQG</sequence>
<evidence type="ECO:0008006" key="4">
    <source>
        <dbReference type="Google" id="ProtNLM"/>
    </source>
</evidence>
<organism evidence="2 3">
    <name type="scientific">Aspergillus keveii</name>
    <dbReference type="NCBI Taxonomy" id="714993"/>
    <lineage>
        <taxon>Eukaryota</taxon>
        <taxon>Fungi</taxon>
        <taxon>Dikarya</taxon>
        <taxon>Ascomycota</taxon>
        <taxon>Pezizomycotina</taxon>
        <taxon>Eurotiomycetes</taxon>
        <taxon>Eurotiomycetidae</taxon>
        <taxon>Eurotiales</taxon>
        <taxon>Aspergillaceae</taxon>
        <taxon>Aspergillus</taxon>
        <taxon>Aspergillus subgen. Nidulantes</taxon>
    </lineage>
</organism>
<name>A0ABR4GPS9_9EURO</name>
<feature type="region of interest" description="Disordered" evidence="1">
    <location>
        <begin position="575"/>
        <end position="617"/>
    </location>
</feature>
<dbReference type="PANTHER" id="PTHR31644">
    <property type="entry name" value="TRANSCRIPTIONAL ACTIVATOR ARO80-RELATED"/>
    <property type="match status" value="1"/>
</dbReference>
<evidence type="ECO:0000313" key="2">
    <source>
        <dbReference type="EMBL" id="KAL2801073.1"/>
    </source>
</evidence>
<keyword evidence="3" id="KW-1185">Reference proteome</keyword>
<dbReference type="PANTHER" id="PTHR31644:SF3">
    <property type="entry name" value="ZN(II)2CYS6 TRANSCRIPTION FACTOR (EUROFUNG)"/>
    <property type="match status" value="1"/>
</dbReference>
<evidence type="ECO:0000256" key="1">
    <source>
        <dbReference type="SAM" id="MobiDB-lite"/>
    </source>
</evidence>
<proteinExistence type="predicted"/>
<comment type="caution">
    <text evidence="2">The sequence shown here is derived from an EMBL/GenBank/DDBJ whole genome shotgun (WGS) entry which is preliminary data.</text>
</comment>
<dbReference type="Proteomes" id="UP001610563">
    <property type="component" value="Unassembled WGS sequence"/>
</dbReference>